<evidence type="ECO:0000313" key="4">
    <source>
        <dbReference type="EMBL" id="KFM69786.1"/>
    </source>
</evidence>
<feature type="non-terminal residue" evidence="4">
    <location>
        <position position="130"/>
    </location>
</feature>
<dbReference type="SMART" id="SM00326">
    <property type="entry name" value="SH3"/>
    <property type="match status" value="1"/>
</dbReference>
<evidence type="ECO:0000256" key="2">
    <source>
        <dbReference type="PROSITE-ProRule" id="PRU00192"/>
    </source>
</evidence>
<proteinExistence type="predicted"/>
<dbReference type="STRING" id="407821.A0A087TXE7"/>
<dbReference type="Pfam" id="PF00018">
    <property type="entry name" value="SH3_1"/>
    <property type="match status" value="1"/>
</dbReference>
<dbReference type="PROSITE" id="PS50002">
    <property type="entry name" value="SH3"/>
    <property type="match status" value="1"/>
</dbReference>
<protein>
    <recommendedName>
        <fullName evidence="3">SH3 domain-containing protein</fullName>
    </recommendedName>
</protein>
<dbReference type="OrthoDB" id="10255964at2759"/>
<organism evidence="4 5">
    <name type="scientific">Stegodyphus mimosarum</name>
    <name type="common">African social velvet spider</name>
    <dbReference type="NCBI Taxonomy" id="407821"/>
    <lineage>
        <taxon>Eukaryota</taxon>
        <taxon>Metazoa</taxon>
        <taxon>Ecdysozoa</taxon>
        <taxon>Arthropoda</taxon>
        <taxon>Chelicerata</taxon>
        <taxon>Arachnida</taxon>
        <taxon>Araneae</taxon>
        <taxon>Araneomorphae</taxon>
        <taxon>Entelegynae</taxon>
        <taxon>Eresoidea</taxon>
        <taxon>Eresidae</taxon>
        <taxon>Stegodyphus</taxon>
    </lineage>
</organism>
<keyword evidence="5" id="KW-1185">Reference proteome</keyword>
<dbReference type="AlphaFoldDB" id="A0A087TXE7"/>
<keyword evidence="1 2" id="KW-0728">SH3 domain</keyword>
<dbReference type="InterPro" id="IPR001452">
    <property type="entry name" value="SH3_domain"/>
</dbReference>
<evidence type="ECO:0000256" key="1">
    <source>
        <dbReference type="ARBA" id="ARBA00022443"/>
    </source>
</evidence>
<evidence type="ECO:0000313" key="5">
    <source>
        <dbReference type="Proteomes" id="UP000054359"/>
    </source>
</evidence>
<accession>A0A087TXE7</accession>
<dbReference type="SUPFAM" id="SSF50044">
    <property type="entry name" value="SH3-domain"/>
    <property type="match status" value="1"/>
</dbReference>
<reference evidence="4 5" key="1">
    <citation type="submission" date="2013-11" db="EMBL/GenBank/DDBJ databases">
        <title>Genome sequencing of Stegodyphus mimosarum.</title>
        <authorList>
            <person name="Bechsgaard J."/>
        </authorList>
    </citation>
    <scope>NUCLEOTIDE SEQUENCE [LARGE SCALE GENOMIC DNA]</scope>
</reference>
<dbReference type="EMBL" id="KK117188">
    <property type="protein sequence ID" value="KFM69786.1"/>
    <property type="molecule type" value="Genomic_DNA"/>
</dbReference>
<evidence type="ECO:0000259" key="3">
    <source>
        <dbReference type="PROSITE" id="PS50002"/>
    </source>
</evidence>
<gene>
    <name evidence="4" type="ORF">X975_04170</name>
</gene>
<sequence>MRKLSLNWFRSLSYSPTEASQQGGTNTSEREYARMRHYSTIPEDRRSEISKVAKEVTWVVASHTATPNSDELSVNSGDQVHLVEKTEKRPGWSYVRRIADDAEGWVPNSCLRSPPASYASSPNIAEIIQK</sequence>
<dbReference type="InterPro" id="IPR036028">
    <property type="entry name" value="SH3-like_dom_sf"/>
</dbReference>
<dbReference type="Proteomes" id="UP000054359">
    <property type="component" value="Unassembled WGS sequence"/>
</dbReference>
<dbReference type="Gene3D" id="2.30.30.40">
    <property type="entry name" value="SH3 Domains"/>
    <property type="match status" value="1"/>
</dbReference>
<name>A0A087TXE7_STEMI</name>
<feature type="domain" description="SH3" evidence="3">
    <location>
        <begin position="53"/>
        <end position="116"/>
    </location>
</feature>